<accession>A0A8S5P4M7</accession>
<protein>
    <submittedName>
        <fullName evidence="1">Uncharacterized protein</fullName>
    </submittedName>
</protein>
<organism evidence="1">
    <name type="scientific">Siphoviridae sp. ctJcm18</name>
    <dbReference type="NCBI Taxonomy" id="2825433"/>
    <lineage>
        <taxon>Viruses</taxon>
        <taxon>Duplodnaviria</taxon>
        <taxon>Heunggongvirae</taxon>
        <taxon>Uroviricota</taxon>
        <taxon>Caudoviricetes</taxon>
    </lineage>
</organism>
<dbReference type="EMBL" id="BK015323">
    <property type="protein sequence ID" value="DAE01377.1"/>
    <property type="molecule type" value="Genomic_DNA"/>
</dbReference>
<name>A0A8S5P4M7_9CAUD</name>
<proteinExistence type="predicted"/>
<evidence type="ECO:0000313" key="1">
    <source>
        <dbReference type="EMBL" id="DAE01377.1"/>
    </source>
</evidence>
<sequence length="130" mass="15377">MNNIIKRYFEIKARDDNRPFVRLLSIAYQNDKITDDDALLFCSNNWKKMHGFKVERYGKMNYRGKGKRYKGFLWNDKVSLVINEKVMRVMKDYVANERRGIGLSEKDIGSKKWESVFWSDLLGVMSDGHV</sequence>
<reference evidence="1" key="1">
    <citation type="journal article" date="2021" name="Proc. Natl. Acad. Sci. U.S.A.">
        <title>A Catalog of Tens of Thousands of Viruses from Human Metagenomes Reveals Hidden Associations with Chronic Diseases.</title>
        <authorList>
            <person name="Tisza M.J."/>
            <person name="Buck C.B."/>
        </authorList>
    </citation>
    <scope>NUCLEOTIDE SEQUENCE</scope>
    <source>
        <strain evidence="1">CtJcm18</strain>
    </source>
</reference>